<dbReference type="InterPro" id="IPR006501">
    <property type="entry name" value="Pectinesterase_inhib_dom"/>
</dbReference>
<dbReference type="GO" id="GO:0004857">
    <property type="term" value="F:enzyme inhibitor activity"/>
    <property type="evidence" value="ECO:0007669"/>
    <property type="project" value="InterPro"/>
</dbReference>
<keyword evidence="18" id="KW-0812">Transmembrane</keyword>
<dbReference type="AlphaFoldDB" id="A0AAV1VTR7"/>
<dbReference type="GO" id="GO:0045490">
    <property type="term" value="P:pectin catabolic process"/>
    <property type="evidence" value="ECO:0007669"/>
    <property type="project" value="UniProtKB-UniRule"/>
</dbReference>
<dbReference type="InterPro" id="IPR012334">
    <property type="entry name" value="Pectin_lyas_fold"/>
</dbReference>
<feature type="transmembrane region" description="Helical" evidence="18">
    <location>
        <begin position="21"/>
        <end position="40"/>
    </location>
</feature>
<evidence type="ECO:0000259" key="19">
    <source>
        <dbReference type="SMART" id="SM00856"/>
    </source>
</evidence>
<dbReference type="FunFam" id="1.20.140.40:FF:000004">
    <property type="entry name" value="Pectinesterase"/>
    <property type="match status" value="1"/>
</dbReference>
<keyword evidence="11" id="KW-1015">Disulfide bond</keyword>
<accession>A0AAV1VTR7</accession>
<comment type="similarity">
    <text evidence="3">In the N-terminal section; belongs to the PMEI family.</text>
</comment>
<evidence type="ECO:0000256" key="2">
    <source>
        <dbReference type="ARBA" id="ARBA00005184"/>
    </source>
</evidence>
<sequence length="574" mass="63587">MHFNHTLTNSFIQKPMTFMHLLVYTFFVSSLLCFFALPSLSITDNHETICGSTIDPNYCKNVLANQNGSIFDYGRFSVQKSLTQSLKFLNLVNSYLQNSSVFSQYTINALEDCQLLAEQNNEYLSNTYNIINQASNVLPSTQAEDFQTILSAVLTNQETCFGGIQSTSADPRVKNDLSSSLSDDTKLHGVSLALFVKGWVPRKIITQSWQHNGGNLDFHNGHLLLKMSNRARAIYDSARNHGRKLLQTTNNNSVVVIDMVVVSQDGSGNFTTINDAIAAAPNNINSTSGYFVIFINAGVYQEYVSINKTKTYLMLIGEGINQTIITGNHNVGDGNFTTFNSATFAVVAQGFVAVNITFRNTAGPSKFQAVALRSGADMSSFYSCSFEGYQDTLYTHSMRQFYRECDIYGTVDYIFGNAAVVFQNCNIYSRLPLSGQFNTITAQGRTDPNQNTGTSIQNATVKAADDLAPNINTVQTYLGRPWKQYSRTVFMQSFMDRLINPAGWHEWSGDFALSTLYYAEYKNTGPGSNTTNRVTWSGYHIINATDAANFTVSNFLAGDNWLPQTGVPYLSGLV</sequence>
<evidence type="ECO:0000313" key="21">
    <source>
        <dbReference type="Proteomes" id="UP001497480"/>
    </source>
</evidence>
<comment type="catalytic activity">
    <reaction evidence="14 17">
        <text>[(1-&gt;4)-alpha-D-galacturonosyl methyl ester](n) + n H2O = [(1-&gt;4)-alpha-D-galacturonosyl](n) + n methanol + n H(+)</text>
        <dbReference type="Rhea" id="RHEA:22380"/>
        <dbReference type="Rhea" id="RHEA-COMP:14570"/>
        <dbReference type="Rhea" id="RHEA-COMP:14573"/>
        <dbReference type="ChEBI" id="CHEBI:15377"/>
        <dbReference type="ChEBI" id="CHEBI:15378"/>
        <dbReference type="ChEBI" id="CHEBI:17790"/>
        <dbReference type="ChEBI" id="CHEBI:140522"/>
        <dbReference type="ChEBI" id="CHEBI:140523"/>
        <dbReference type="EC" id="3.1.1.11"/>
    </reaction>
</comment>
<evidence type="ECO:0000256" key="5">
    <source>
        <dbReference type="ARBA" id="ARBA00013229"/>
    </source>
</evidence>
<dbReference type="SUPFAM" id="SSF101148">
    <property type="entry name" value="Plant invertase/pectin methylesterase inhibitor"/>
    <property type="match status" value="1"/>
</dbReference>
<dbReference type="InterPro" id="IPR033131">
    <property type="entry name" value="Pectinesterase_Asp_AS"/>
</dbReference>
<comment type="caution">
    <text evidence="20">The sequence shown here is derived from an EMBL/GenBank/DDBJ whole genome shotgun (WGS) entry which is preliminary data.</text>
</comment>
<evidence type="ECO:0000256" key="14">
    <source>
        <dbReference type="ARBA" id="ARBA00047928"/>
    </source>
</evidence>
<evidence type="ECO:0000256" key="4">
    <source>
        <dbReference type="ARBA" id="ARBA00007786"/>
    </source>
</evidence>
<keyword evidence="9 17" id="KW-0378">Hydrolase</keyword>
<feature type="domain" description="Pectinesterase inhibitor" evidence="19">
    <location>
        <begin position="41"/>
        <end position="194"/>
    </location>
</feature>
<evidence type="ECO:0000256" key="6">
    <source>
        <dbReference type="ARBA" id="ARBA00022512"/>
    </source>
</evidence>
<keyword evidence="7" id="KW-0964">Secreted</keyword>
<dbReference type="SMART" id="SM00856">
    <property type="entry name" value="PMEI"/>
    <property type="match status" value="1"/>
</dbReference>
<dbReference type="Gene3D" id="2.160.20.10">
    <property type="entry name" value="Single-stranded right-handed beta-helix, Pectin lyase-like"/>
    <property type="match status" value="1"/>
</dbReference>
<dbReference type="PROSITE" id="PS00503">
    <property type="entry name" value="PECTINESTERASE_2"/>
    <property type="match status" value="1"/>
</dbReference>
<keyword evidence="18" id="KW-1133">Transmembrane helix</keyword>
<evidence type="ECO:0000256" key="10">
    <source>
        <dbReference type="ARBA" id="ARBA00023085"/>
    </source>
</evidence>
<evidence type="ECO:0000256" key="12">
    <source>
        <dbReference type="ARBA" id="ARBA00023180"/>
    </source>
</evidence>
<keyword evidence="21" id="KW-1185">Reference proteome</keyword>
<evidence type="ECO:0000256" key="9">
    <source>
        <dbReference type="ARBA" id="ARBA00022801"/>
    </source>
</evidence>
<dbReference type="Pfam" id="PF04043">
    <property type="entry name" value="PMEI"/>
    <property type="match status" value="1"/>
</dbReference>
<dbReference type="EMBL" id="CAXHTB010000001">
    <property type="protein sequence ID" value="CAL0300247.1"/>
    <property type="molecule type" value="Genomic_DNA"/>
</dbReference>
<keyword evidence="13" id="KW-0961">Cell wall biogenesis/degradation</keyword>
<dbReference type="Gene3D" id="1.20.140.40">
    <property type="entry name" value="Invertase/pectin methylesterase inhibitor family protein"/>
    <property type="match status" value="1"/>
</dbReference>
<dbReference type="SUPFAM" id="SSF51126">
    <property type="entry name" value="Pectin lyase-like"/>
    <property type="match status" value="1"/>
</dbReference>
<keyword evidence="6" id="KW-0134">Cell wall</keyword>
<keyword evidence="18" id="KW-0472">Membrane</keyword>
<evidence type="ECO:0000256" key="17">
    <source>
        <dbReference type="RuleBase" id="RU000589"/>
    </source>
</evidence>
<evidence type="ECO:0000256" key="15">
    <source>
        <dbReference type="ARBA" id="ARBA00057335"/>
    </source>
</evidence>
<dbReference type="Proteomes" id="UP001497480">
    <property type="component" value="Unassembled WGS sequence"/>
</dbReference>
<dbReference type="PANTHER" id="PTHR31707">
    <property type="entry name" value="PECTINESTERASE"/>
    <property type="match status" value="1"/>
</dbReference>
<evidence type="ECO:0000313" key="20">
    <source>
        <dbReference type="EMBL" id="CAL0300247.1"/>
    </source>
</evidence>
<protein>
    <recommendedName>
        <fullName evidence="5 17">Pectinesterase</fullName>
        <ecNumber evidence="5 17">3.1.1.11</ecNumber>
    </recommendedName>
</protein>
<dbReference type="GO" id="GO:0042545">
    <property type="term" value="P:cell wall modification"/>
    <property type="evidence" value="ECO:0007669"/>
    <property type="project" value="UniProtKB-UniRule"/>
</dbReference>
<dbReference type="InterPro" id="IPR000070">
    <property type="entry name" value="Pectinesterase_cat"/>
</dbReference>
<keyword evidence="10 17" id="KW-0063">Aspartyl esterase</keyword>
<evidence type="ECO:0000256" key="7">
    <source>
        <dbReference type="ARBA" id="ARBA00022525"/>
    </source>
</evidence>
<comment type="subcellular location">
    <subcellularLocation>
        <location evidence="1">Secreted</location>
        <location evidence="1">Cell wall</location>
    </subcellularLocation>
</comment>
<reference evidence="20 21" key="1">
    <citation type="submission" date="2024-03" db="EMBL/GenBank/DDBJ databases">
        <authorList>
            <person name="Martinez-Hernandez J."/>
        </authorList>
    </citation>
    <scope>NUCLEOTIDE SEQUENCE [LARGE SCALE GENOMIC DNA]</scope>
</reference>
<keyword evidence="8" id="KW-0732">Signal</keyword>
<organism evidence="20 21">
    <name type="scientific">Lupinus luteus</name>
    <name type="common">European yellow lupine</name>
    <dbReference type="NCBI Taxonomy" id="3873"/>
    <lineage>
        <taxon>Eukaryota</taxon>
        <taxon>Viridiplantae</taxon>
        <taxon>Streptophyta</taxon>
        <taxon>Embryophyta</taxon>
        <taxon>Tracheophyta</taxon>
        <taxon>Spermatophyta</taxon>
        <taxon>Magnoliopsida</taxon>
        <taxon>eudicotyledons</taxon>
        <taxon>Gunneridae</taxon>
        <taxon>Pentapetalae</taxon>
        <taxon>rosids</taxon>
        <taxon>fabids</taxon>
        <taxon>Fabales</taxon>
        <taxon>Fabaceae</taxon>
        <taxon>Papilionoideae</taxon>
        <taxon>50 kb inversion clade</taxon>
        <taxon>genistoids sensu lato</taxon>
        <taxon>core genistoids</taxon>
        <taxon>Genisteae</taxon>
        <taxon>Lupinus</taxon>
    </lineage>
</organism>
<dbReference type="InterPro" id="IPR035513">
    <property type="entry name" value="Invertase/methylesterase_inhib"/>
</dbReference>
<comment type="pathway">
    <text evidence="2 17">Glycan metabolism; pectin degradation; 2-dehydro-3-deoxy-D-gluconate from pectin: step 1/5.</text>
</comment>
<comment type="similarity">
    <text evidence="4">In the C-terminal section; belongs to the pectinesterase family.</text>
</comment>
<evidence type="ECO:0000256" key="1">
    <source>
        <dbReference type="ARBA" id="ARBA00004191"/>
    </source>
</evidence>
<comment type="function">
    <text evidence="15">Acts in the modification of cell walls via demethylesterification of cell wall pectin.</text>
</comment>
<evidence type="ECO:0000256" key="3">
    <source>
        <dbReference type="ARBA" id="ARBA00006027"/>
    </source>
</evidence>
<evidence type="ECO:0000256" key="13">
    <source>
        <dbReference type="ARBA" id="ARBA00023316"/>
    </source>
</evidence>
<dbReference type="FunFam" id="2.160.20.10:FF:000001">
    <property type="entry name" value="Pectinesterase"/>
    <property type="match status" value="1"/>
</dbReference>
<gene>
    <name evidence="20" type="ORF">LLUT_LOCUS1307</name>
</gene>
<evidence type="ECO:0000256" key="8">
    <source>
        <dbReference type="ARBA" id="ARBA00022729"/>
    </source>
</evidence>
<feature type="active site" evidence="16">
    <location>
        <position position="412"/>
    </location>
</feature>
<name>A0AAV1VTR7_LUPLU</name>
<dbReference type="EC" id="3.1.1.11" evidence="5 17"/>
<evidence type="ECO:0000256" key="11">
    <source>
        <dbReference type="ARBA" id="ARBA00023157"/>
    </source>
</evidence>
<evidence type="ECO:0000256" key="16">
    <source>
        <dbReference type="PROSITE-ProRule" id="PRU10040"/>
    </source>
</evidence>
<dbReference type="CDD" id="cd15798">
    <property type="entry name" value="PMEI-like_3"/>
    <property type="match status" value="1"/>
</dbReference>
<dbReference type="InterPro" id="IPR011050">
    <property type="entry name" value="Pectin_lyase_fold/virulence"/>
</dbReference>
<dbReference type="Pfam" id="PF01095">
    <property type="entry name" value="Pectinesterase"/>
    <property type="match status" value="1"/>
</dbReference>
<dbReference type="GO" id="GO:0030599">
    <property type="term" value="F:pectinesterase activity"/>
    <property type="evidence" value="ECO:0007669"/>
    <property type="project" value="UniProtKB-UniRule"/>
</dbReference>
<keyword evidence="12" id="KW-0325">Glycoprotein</keyword>
<proteinExistence type="inferred from homology"/>
<evidence type="ECO:0000256" key="18">
    <source>
        <dbReference type="SAM" id="Phobius"/>
    </source>
</evidence>